<proteinExistence type="predicted"/>
<keyword evidence="2" id="KW-1185">Reference proteome</keyword>
<sequence>MQFFIPARDKLLALKLQVKTRFRHSLSRITWYPKLMGFNLFTIEFERDFLLVLEQADFLSMGALVSFAVHSVKETGWGVF</sequence>
<organism evidence="1 2">
    <name type="scientific">Caerostris extrusa</name>
    <name type="common">Bark spider</name>
    <name type="synonym">Caerostris bankana</name>
    <dbReference type="NCBI Taxonomy" id="172846"/>
    <lineage>
        <taxon>Eukaryota</taxon>
        <taxon>Metazoa</taxon>
        <taxon>Ecdysozoa</taxon>
        <taxon>Arthropoda</taxon>
        <taxon>Chelicerata</taxon>
        <taxon>Arachnida</taxon>
        <taxon>Araneae</taxon>
        <taxon>Araneomorphae</taxon>
        <taxon>Entelegynae</taxon>
        <taxon>Araneoidea</taxon>
        <taxon>Araneidae</taxon>
        <taxon>Caerostris</taxon>
    </lineage>
</organism>
<gene>
    <name evidence="1" type="ORF">CEXT_590631</name>
</gene>
<dbReference type="AlphaFoldDB" id="A0AAV4XG97"/>
<evidence type="ECO:0000313" key="1">
    <source>
        <dbReference type="EMBL" id="GIY92985.1"/>
    </source>
</evidence>
<accession>A0AAV4XG97</accession>
<dbReference type="EMBL" id="BPLR01000216">
    <property type="protein sequence ID" value="GIY92985.1"/>
    <property type="molecule type" value="Genomic_DNA"/>
</dbReference>
<protein>
    <submittedName>
        <fullName evidence="1">Uncharacterized protein</fullName>
    </submittedName>
</protein>
<dbReference type="Proteomes" id="UP001054945">
    <property type="component" value="Unassembled WGS sequence"/>
</dbReference>
<evidence type="ECO:0000313" key="2">
    <source>
        <dbReference type="Proteomes" id="UP001054945"/>
    </source>
</evidence>
<reference evidence="1 2" key="1">
    <citation type="submission" date="2021-06" db="EMBL/GenBank/DDBJ databases">
        <title>Caerostris extrusa draft genome.</title>
        <authorList>
            <person name="Kono N."/>
            <person name="Arakawa K."/>
        </authorList>
    </citation>
    <scope>NUCLEOTIDE SEQUENCE [LARGE SCALE GENOMIC DNA]</scope>
</reference>
<name>A0AAV4XG97_CAEEX</name>
<comment type="caution">
    <text evidence="1">The sequence shown here is derived from an EMBL/GenBank/DDBJ whole genome shotgun (WGS) entry which is preliminary data.</text>
</comment>